<evidence type="ECO:0000256" key="1">
    <source>
        <dbReference type="SAM" id="Coils"/>
    </source>
</evidence>
<protein>
    <submittedName>
        <fullName evidence="2">Uncharacterized protein</fullName>
    </submittedName>
</protein>
<dbReference type="AlphaFoldDB" id="A0A6G0WPW6"/>
<feature type="coiled-coil region" evidence="1">
    <location>
        <begin position="25"/>
        <end position="52"/>
    </location>
</feature>
<sequence>METPHLPTPEEASRLSETLRKRKYRAAKHNELVELERQARRLRAYLSQLKNEIGAQHLARAKDENLSLRTQVSQYYYLMQIFSLWVHVNENPQMDLSHQSTWSESTLLAHPITRRQGIQWLSKPRIHWTLRASCLSSNPIEVKLRWCFRLRRIYSTNDEGVTIAALETRYRHSLPTDFRSAAGGHWEKIVSTNSTVKMELIESVDDRFVYCHHLNNRVGTHLLSINGIFHEDNRAVVTHCYVANDELFPIEDGILRPHGFSWTIYEAVSSGLKLVHNFALQYTPIMANGRVLPLERIGWLFRQSPSGVIHRNAYIEQIRSAAEAGFVDSLKAVAYEMSTRDNES</sequence>
<keyword evidence="1" id="KW-0175">Coiled coil</keyword>
<gene>
    <name evidence="2" type="ORF">Ae201684_012909</name>
</gene>
<proteinExistence type="predicted"/>
<keyword evidence="3" id="KW-1185">Reference proteome</keyword>
<comment type="caution">
    <text evidence="2">The sequence shown here is derived from an EMBL/GenBank/DDBJ whole genome shotgun (WGS) entry which is preliminary data.</text>
</comment>
<dbReference type="Proteomes" id="UP000481153">
    <property type="component" value="Unassembled WGS sequence"/>
</dbReference>
<name>A0A6G0WPW6_9STRA</name>
<evidence type="ECO:0000313" key="3">
    <source>
        <dbReference type="Proteomes" id="UP000481153"/>
    </source>
</evidence>
<evidence type="ECO:0000313" key="2">
    <source>
        <dbReference type="EMBL" id="KAF0729408.1"/>
    </source>
</evidence>
<organism evidence="2 3">
    <name type="scientific">Aphanomyces euteiches</name>
    <dbReference type="NCBI Taxonomy" id="100861"/>
    <lineage>
        <taxon>Eukaryota</taxon>
        <taxon>Sar</taxon>
        <taxon>Stramenopiles</taxon>
        <taxon>Oomycota</taxon>
        <taxon>Saprolegniomycetes</taxon>
        <taxon>Saprolegniales</taxon>
        <taxon>Verrucalvaceae</taxon>
        <taxon>Aphanomyces</taxon>
    </lineage>
</organism>
<reference evidence="2 3" key="1">
    <citation type="submission" date="2019-07" db="EMBL/GenBank/DDBJ databases">
        <title>Genomics analysis of Aphanomyces spp. identifies a new class of oomycete effector associated with host adaptation.</title>
        <authorList>
            <person name="Gaulin E."/>
        </authorList>
    </citation>
    <scope>NUCLEOTIDE SEQUENCE [LARGE SCALE GENOMIC DNA]</scope>
    <source>
        <strain evidence="2 3">ATCC 201684</strain>
    </source>
</reference>
<dbReference type="EMBL" id="VJMJ01000164">
    <property type="protein sequence ID" value="KAF0729408.1"/>
    <property type="molecule type" value="Genomic_DNA"/>
</dbReference>
<dbReference type="VEuPathDB" id="FungiDB:AeMF1_019163"/>
<accession>A0A6G0WPW6</accession>